<dbReference type="STRING" id="993689.GCA_002077135_02838"/>
<dbReference type="AlphaFoldDB" id="A0A4S3KH18"/>
<evidence type="ECO:0000259" key="1">
    <source>
        <dbReference type="Pfam" id="PF13480"/>
    </source>
</evidence>
<comment type="caution">
    <text evidence="2">The sequence shown here is derived from an EMBL/GenBank/DDBJ whole genome shotgun (WGS) entry which is preliminary data.</text>
</comment>
<feature type="domain" description="BioF2-like acetyltransferase" evidence="1">
    <location>
        <begin position="170"/>
        <end position="310"/>
    </location>
</feature>
<dbReference type="InterPro" id="IPR016181">
    <property type="entry name" value="Acyl_CoA_acyltransferase"/>
</dbReference>
<evidence type="ECO:0000313" key="2">
    <source>
        <dbReference type="EMBL" id="THD07916.1"/>
    </source>
</evidence>
<dbReference type="InterPro" id="IPR038740">
    <property type="entry name" value="BioF2-like_GNAT_dom"/>
</dbReference>
<dbReference type="Proteomes" id="UP000307749">
    <property type="component" value="Unassembled WGS sequence"/>
</dbReference>
<gene>
    <name evidence="2" type="ORF">B1806_14125</name>
</gene>
<organism evidence="2 3">
    <name type="scientific">Metallibacterium scheffleri</name>
    <dbReference type="NCBI Taxonomy" id="993689"/>
    <lineage>
        <taxon>Bacteria</taxon>
        <taxon>Pseudomonadati</taxon>
        <taxon>Pseudomonadota</taxon>
        <taxon>Gammaproteobacteria</taxon>
        <taxon>Lysobacterales</taxon>
        <taxon>Rhodanobacteraceae</taxon>
        <taxon>Metallibacterium</taxon>
    </lineage>
</organism>
<evidence type="ECO:0000313" key="3">
    <source>
        <dbReference type="Proteomes" id="UP000307749"/>
    </source>
</evidence>
<sequence length="360" mass="41241">MPSSRYAFALEPAALVDAFRQHPPLDFSAWEHADGTPLFATRFDLLTTTEAALQRRVRAVPGFRLWQRLLMPRTLFAGSTVSEYLPLSSRAAAATLPRQLRAQYGREFALIIIKDIPSHSPLLDAADNRAADTLAANARDAGYVLLQGQALAHLPIDFSSIDAWLERFTAKHRYDIRRKLKQRSALSVEHWPLGSPPLQDPARRAELYALYQQVYAQSEIHFDQHRARFFDALFCDATQPGFLFVFRAQQRIVGWKLCYVHGDKLIDKYVGFAYPEARRYGLFFVSWAECIDYALRHGLQHYISGWTDAEVKAYLGAQFTMTRHAVYLRNPLLRFGLRHLAYKFESDSRWANVDTPSRST</sequence>
<dbReference type="SUPFAM" id="SSF55729">
    <property type="entry name" value="Acyl-CoA N-acyltransferases (Nat)"/>
    <property type="match status" value="1"/>
</dbReference>
<protein>
    <recommendedName>
        <fullName evidence="1">BioF2-like acetyltransferase domain-containing protein</fullName>
    </recommendedName>
</protein>
<proteinExistence type="predicted"/>
<dbReference type="Gene3D" id="3.40.630.30">
    <property type="match status" value="1"/>
</dbReference>
<keyword evidence="3" id="KW-1185">Reference proteome</keyword>
<accession>A0A4S3KH18</accession>
<reference evidence="2 3" key="1">
    <citation type="submission" date="2017-02" db="EMBL/GenBank/DDBJ databases">
        <title>Whole genome sequencing of Metallibacterium scheffleri DSM 24874 (T).</title>
        <authorList>
            <person name="Kumar S."/>
            <person name="Patil P."/>
            <person name="Patil P.B."/>
        </authorList>
    </citation>
    <scope>NUCLEOTIDE SEQUENCE [LARGE SCALE GENOMIC DNA]</scope>
    <source>
        <strain evidence="2 3">DSM 24874</strain>
    </source>
</reference>
<dbReference type="EMBL" id="MWQO01000054">
    <property type="protein sequence ID" value="THD07916.1"/>
    <property type="molecule type" value="Genomic_DNA"/>
</dbReference>
<name>A0A4S3KH18_9GAMM</name>
<dbReference type="Pfam" id="PF13480">
    <property type="entry name" value="Acetyltransf_6"/>
    <property type="match status" value="1"/>
</dbReference>